<evidence type="ECO:0000259" key="6">
    <source>
        <dbReference type="Pfam" id="PF01593"/>
    </source>
</evidence>
<dbReference type="Gene3D" id="3.50.50.60">
    <property type="entry name" value="FAD/NAD(P)-binding domain"/>
    <property type="match status" value="2"/>
</dbReference>
<accession>A0ABS1JA65</accession>
<protein>
    <submittedName>
        <fullName evidence="7">NAD(P)/FAD-dependent oxidoreductase</fullName>
    </submittedName>
</protein>
<reference evidence="7 8" key="1">
    <citation type="submission" date="2021-01" db="EMBL/GenBank/DDBJ databases">
        <title>Tumebacillus sp. strain ITR2 16S ribosomal RNA gene Genome sequencing and assembly.</title>
        <authorList>
            <person name="Kang M."/>
        </authorList>
    </citation>
    <scope>NUCLEOTIDE SEQUENCE [LARGE SCALE GENOMIC DNA]</scope>
    <source>
        <strain evidence="7 8">ITR2</strain>
    </source>
</reference>
<dbReference type="InterPro" id="IPR052206">
    <property type="entry name" value="Retinol_saturase"/>
</dbReference>
<evidence type="ECO:0000256" key="2">
    <source>
        <dbReference type="ARBA" id="ARBA00022729"/>
    </source>
</evidence>
<dbReference type="RefSeq" id="WP_201634904.1">
    <property type="nucleotide sequence ID" value="NZ_JAEQNB010000003.1"/>
</dbReference>
<organism evidence="7 8">
    <name type="scientific">Tumebacillus amylolyticus</name>
    <dbReference type="NCBI Taxonomy" id="2801339"/>
    <lineage>
        <taxon>Bacteria</taxon>
        <taxon>Bacillati</taxon>
        <taxon>Bacillota</taxon>
        <taxon>Bacilli</taxon>
        <taxon>Bacillales</taxon>
        <taxon>Alicyclobacillaceae</taxon>
        <taxon>Tumebacillus</taxon>
    </lineage>
</organism>
<keyword evidence="8" id="KW-1185">Reference proteome</keyword>
<dbReference type="InterPro" id="IPR036188">
    <property type="entry name" value="FAD/NAD-bd_sf"/>
</dbReference>
<dbReference type="PANTHER" id="PTHR46091:SF3">
    <property type="entry name" value="AMINE OXIDASE DOMAIN-CONTAINING PROTEIN"/>
    <property type="match status" value="1"/>
</dbReference>
<dbReference type="Proteomes" id="UP000602284">
    <property type="component" value="Unassembled WGS sequence"/>
</dbReference>
<evidence type="ECO:0000256" key="1">
    <source>
        <dbReference type="ARBA" id="ARBA00022630"/>
    </source>
</evidence>
<comment type="caution">
    <text evidence="7">The sequence shown here is derived from an EMBL/GenBank/DDBJ whole genome shotgun (WGS) entry which is preliminary data.</text>
</comment>
<proteinExistence type="predicted"/>
<name>A0ABS1JA65_9BACL</name>
<evidence type="ECO:0000313" key="8">
    <source>
        <dbReference type="Proteomes" id="UP000602284"/>
    </source>
</evidence>
<feature type="domain" description="Amine oxidase" evidence="6">
    <location>
        <begin position="93"/>
        <end position="564"/>
    </location>
</feature>
<dbReference type="InterPro" id="IPR002937">
    <property type="entry name" value="Amino_oxidase"/>
</dbReference>
<dbReference type="Pfam" id="PF01593">
    <property type="entry name" value="Amino_oxidase"/>
    <property type="match status" value="1"/>
</dbReference>
<keyword evidence="5" id="KW-0520">NAD</keyword>
<evidence type="ECO:0000256" key="4">
    <source>
        <dbReference type="ARBA" id="ARBA00022857"/>
    </source>
</evidence>
<gene>
    <name evidence="7" type="ORF">JJB07_10955</name>
</gene>
<keyword evidence="1" id="KW-0285">Flavoprotein</keyword>
<evidence type="ECO:0000256" key="5">
    <source>
        <dbReference type="ARBA" id="ARBA00023027"/>
    </source>
</evidence>
<dbReference type="PANTHER" id="PTHR46091">
    <property type="entry name" value="BLR7054 PROTEIN"/>
    <property type="match status" value="1"/>
</dbReference>
<dbReference type="EMBL" id="JAEQNB010000003">
    <property type="protein sequence ID" value="MBL0387167.1"/>
    <property type="molecule type" value="Genomic_DNA"/>
</dbReference>
<sequence>MQISEQLEFIRQVATFSGDTRLEKALELIASFPEGSEEQVKIIEEVYTETYSAMQKFLETGQPPETEWELTVLPEAPQAEDQYDVIIVGSGVGGMTVGVELAQAGAKVLMLEGHSVYGGATHTYNRKGKYIIEAGVESVSGLGPLGAVNHFLTRHDLWKELEFLKTEFHFSYGGHYWELPNTLEGWVDSLCSRYPQEAEGIRGFFDFAEKAYVEKYSFFESDRLTPRMPTEEEVMSYAQIHPHNYHLMNTTWGEFMDEYLKDPMLKKEVSMLSHFIGDANENTPTSDMLPLLGYFIIGGFRIKGGSSQLANAFITKFQEYGGKIMVNTSVKKFLVEDGKIAGVETSKGNFYAPIVVSNADTRMTFESLLGLEHLSEEYQELVKGLKPSASAYIFQGFMKKPFPHKAMVTYYFKEPKELKEYGLTFVRCAYFSSPAHDPSLFPEGEGGITLNLVAKADLDYYNNMSPEEYAKLKEKLGELFMEIVREIDAETADNMVSYEISTPKSASRYIRTYQGSVYGTKPDRKNEFPKTKTPMPGLFICGAGHLGAGVEAVLISGGFAADAIKPHFEARQAAAVK</sequence>
<evidence type="ECO:0000256" key="3">
    <source>
        <dbReference type="ARBA" id="ARBA00022827"/>
    </source>
</evidence>
<keyword evidence="4" id="KW-0521">NADP</keyword>
<evidence type="ECO:0000313" key="7">
    <source>
        <dbReference type="EMBL" id="MBL0387167.1"/>
    </source>
</evidence>
<dbReference type="SUPFAM" id="SSF51905">
    <property type="entry name" value="FAD/NAD(P)-binding domain"/>
    <property type="match status" value="1"/>
</dbReference>
<keyword evidence="2" id="KW-0732">Signal</keyword>
<keyword evidence="3" id="KW-0274">FAD</keyword>